<accession>A0A1B1YQK7</accession>
<dbReference type="PANTHER" id="PTHR42789">
    <property type="entry name" value="D-ISOMER SPECIFIC 2-HYDROXYACID DEHYDROGENASE FAMILY PROTEIN (AFU_ORTHOLOGUE AFUA_6G10090)"/>
    <property type="match status" value="1"/>
</dbReference>
<dbReference type="SUPFAM" id="SSF52283">
    <property type="entry name" value="Formate/glycerate dehydrogenase catalytic domain-like"/>
    <property type="match status" value="1"/>
</dbReference>
<sequence length="308" mass="33611">MSSKKRVLVAETLEQAGIDLLREHFEVDVRERTDEETLARIIGDYDGLMIKTYTRVSKQVIDNARKLKIVARAGSGLDKVDLIYAKEKGLSVRNTPQANVVSVAELVFGLMLAVSRKLAAADRYVRSREGWDRDRFTGVELAGKTLGIVGFGNIGKLVARRALAFDMQPVGYDPFVDAAGMAEHGVRKVETVDGIIDVADYITVHVPLLDSTRNLFSTEQFGRMKSTAILINTARGEVVDEPALIAALQAGQIAGAGLDVYEAEPPNHPELLTLDNVVLCPHIGAATREALNRMTVQAAQMIIEALED</sequence>
<evidence type="ECO:0000256" key="3">
    <source>
        <dbReference type="ARBA" id="ARBA00023027"/>
    </source>
</evidence>
<feature type="domain" description="D-isomer specific 2-hydroxyacid dehydrogenase NAD-binding" evidence="6">
    <location>
        <begin position="108"/>
        <end position="284"/>
    </location>
</feature>
<dbReference type="InterPro" id="IPR006140">
    <property type="entry name" value="D-isomer_DH_NAD-bd"/>
</dbReference>
<dbReference type="CDD" id="cd12173">
    <property type="entry name" value="PGDH_4"/>
    <property type="match status" value="1"/>
</dbReference>
<dbReference type="PROSITE" id="PS00671">
    <property type="entry name" value="D_2_HYDROXYACID_DH_3"/>
    <property type="match status" value="1"/>
</dbReference>
<dbReference type="RefSeq" id="WP_068802524.1">
    <property type="nucleotide sequence ID" value="NZ_CP014671.1"/>
</dbReference>
<dbReference type="InParanoid" id="A0A1B1YQK7"/>
<reference evidence="8" key="1">
    <citation type="submission" date="2016-03" db="EMBL/GenBank/DDBJ databases">
        <title>Complete genome sequence of Solimmundus cernigliae, representing a novel lineage of polycyclic aromatic hydrocarbon degraders within the Gammaproteobacteria.</title>
        <authorList>
            <person name="Singleton D.R."/>
            <person name="Dickey A.N."/>
            <person name="Scholl E.H."/>
            <person name="Wright F.A."/>
            <person name="Aitken M.D."/>
        </authorList>
    </citation>
    <scope>NUCLEOTIDE SEQUENCE [LARGE SCALE GENOMIC DNA]</scope>
    <source>
        <strain evidence="8">TR3.2</strain>
    </source>
</reference>
<keyword evidence="2 4" id="KW-0560">Oxidoreductase</keyword>
<dbReference type="Pfam" id="PF02826">
    <property type="entry name" value="2-Hacid_dh_C"/>
    <property type="match status" value="1"/>
</dbReference>
<dbReference type="FunFam" id="3.40.50.720:FF:000021">
    <property type="entry name" value="D-3-phosphoglycerate dehydrogenase"/>
    <property type="match status" value="1"/>
</dbReference>
<dbReference type="PANTHER" id="PTHR42789:SF1">
    <property type="entry name" value="D-ISOMER SPECIFIC 2-HYDROXYACID DEHYDROGENASE FAMILY PROTEIN (AFU_ORTHOLOGUE AFUA_6G10090)"/>
    <property type="match status" value="1"/>
</dbReference>
<name>A0A1B1YQK7_9GAMM</name>
<evidence type="ECO:0000256" key="1">
    <source>
        <dbReference type="ARBA" id="ARBA00005854"/>
    </source>
</evidence>
<evidence type="ECO:0000259" key="6">
    <source>
        <dbReference type="Pfam" id="PF02826"/>
    </source>
</evidence>
<evidence type="ECO:0008006" key="9">
    <source>
        <dbReference type="Google" id="ProtNLM"/>
    </source>
</evidence>
<evidence type="ECO:0000313" key="8">
    <source>
        <dbReference type="Proteomes" id="UP000092952"/>
    </source>
</evidence>
<dbReference type="OrthoDB" id="9805416at2"/>
<dbReference type="GO" id="GO:0016616">
    <property type="term" value="F:oxidoreductase activity, acting on the CH-OH group of donors, NAD or NADP as acceptor"/>
    <property type="evidence" value="ECO:0007669"/>
    <property type="project" value="InterPro"/>
</dbReference>
<evidence type="ECO:0000259" key="5">
    <source>
        <dbReference type="Pfam" id="PF00389"/>
    </source>
</evidence>
<dbReference type="InterPro" id="IPR006139">
    <property type="entry name" value="D-isomer_2_OHA_DH_cat_dom"/>
</dbReference>
<dbReference type="Gene3D" id="3.40.50.720">
    <property type="entry name" value="NAD(P)-binding Rossmann-like Domain"/>
    <property type="match status" value="2"/>
</dbReference>
<feature type="domain" description="D-isomer specific 2-hydroxyacid dehydrogenase catalytic" evidence="5">
    <location>
        <begin position="7"/>
        <end position="307"/>
    </location>
</feature>
<dbReference type="SUPFAM" id="SSF51735">
    <property type="entry name" value="NAD(P)-binding Rossmann-fold domains"/>
    <property type="match status" value="1"/>
</dbReference>
<proteinExistence type="inferred from homology"/>
<dbReference type="InterPro" id="IPR050857">
    <property type="entry name" value="D-2-hydroxyacid_DH"/>
</dbReference>
<evidence type="ECO:0000256" key="2">
    <source>
        <dbReference type="ARBA" id="ARBA00023002"/>
    </source>
</evidence>
<dbReference type="EMBL" id="CP014671">
    <property type="protein sequence ID" value="ANX03013.1"/>
    <property type="molecule type" value="Genomic_DNA"/>
</dbReference>
<dbReference type="InterPro" id="IPR036291">
    <property type="entry name" value="NAD(P)-bd_dom_sf"/>
</dbReference>
<dbReference type="AlphaFoldDB" id="A0A1B1YQK7"/>
<dbReference type="Proteomes" id="UP000092952">
    <property type="component" value="Chromosome"/>
</dbReference>
<dbReference type="STRING" id="1810504.PG2T_01605"/>
<gene>
    <name evidence="7" type="ORF">PG2T_01605</name>
</gene>
<dbReference type="Pfam" id="PF00389">
    <property type="entry name" value="2-Hacid_dh"/>
    <property type="match status" value="1"/>
</dbReference>
<dbReference type="FunCoup" id="A0A1B1YQK7">
    <property type="interactions" value="359"/>
</dbReference>
<keyword evidence="3" id="KW-0520">NAD</keyword>
<dbReference type="KEGG" id="gbi:PG2T_01605"/>
<organism evidence="7 8">
    <name type="scientific">Immundisolibacter cernigliae</name>
    <dbReference type="NCBI Taxonomy" id="1810504"/>
    <lineage>
        <taxon>Bacteria</taxon>
        <taxon>Pseudomonadati</taxon>
        <taxon>Pseudomonadota</taxon>
        <taxon>Gammaproteobacteria</taxon>
        <taxon>Immundisolibacterales</taxon>
        <taxon>Immundisolibacteraceae</taxon>
        <taxon>Immundisolibacter</taxon>
    </lineage>
</organism>
<evidence type="ECO:0000256" key="4">
    <source>
        <dbReference type="RuleBase" id="RU003719"/>
    </source>
</evidence>
<keyword evidence="8" id="KW-1185">Reference proteome</keyword>
<evidence type="ECO:0000313" key="7">
    <source>
        <dbReference type="EMBL" id="ANX03013.1"/>
    </source>
</evidence>
<dbReference type="InterPro" id="IPR029753">
    <property type="entry name" value="D-isomer_DH_CS"/>
</dbReference>
<protein>
    <recommendedName>
        <fullName evidence="9">3-phosphoglycerate dehydrogenase</fullName>
    </recommendedName>
</protein>
<dbReference type="GO" id="GO:0051287">
    <property type="term" value="F:NAD binding"/>
    <property type="evidence" value="ECO:0007669"/>
    <property type="project" value="InterPro"/>
</dbReference>
<comment type="similarity">
    <text evidence="1 4">Belongs to the D-isomer specific 2-hydroxyacid dehydrogenase family.</text>
</comment>